<feature type="signal peptide" evidence="2">
    <location>
        <begin position="1"/>
        <end position="17"/>
    </location>
</feature>
<dbReference type="CDD" id="cd00037">
    <property type="entry name" value="CLECT"/>
    <property type="match status" value="1"/>
</dbReference>
<keyword evidence="5" id="KW-1185">Reference proteome</keyword>
<feature type="compositionally biased region" description="Basic and acidic residues" evidence="1">
    <location>
        <begin position="431"/>
        <end position="446"/>
    </location>
</feature>
<proteinExistence type="predicted"/>
<protein>
    <recommendedName>
        <fullName evidence="3">C-type lectin domain-containing protein</fullName>
    </recommendedName>
</protein>
<dbReference type="SUPFAM" id="SSF56436">
    <property type="entry name" value="C-type lectin-like"/>
    <property type="match status" value="2"/>
</dbReference>
<evidence type="ECO:0000313" key="4">
    <source>
        <dbReference type="EMBL" id="KAF3832418.1"/>
    </source>
</evidence>
<keyword evidence="2" id="KW-0732">Signal</keyword>
<reference evidence="4 5" key="1">
    <citation type="submission" date="2020-03" db="EMBL/GenBank/DDBJ databases">
        <title>Dissostichus mawsoni Genome sequencing and assembly.</title>
        <authorList>
            <person name="Park H."/>
        </authorList>
    </citation>
    <scope>NUCLEOTIDE SEQUENCE [LARGE SCALE GENOMIC DNA]</scope>
    <source>
        <strain evidence="4">DM0001</strain>
        <tissue evidence="4">Muscle</tissue>
    </source>
</reference>
<dbReference type="OrthoDB" id="418245at2759"/>
<dbReference type="PANTHER" id="PTHR22803">
    <property type="entry name" value="MANNOSE, PHOSPHOLIPASE, LECTIN RECEPTOR RELATED"/>
    <property type="match status" value="1"/>
</dbReference>
<evidence type="ECO:0000256" key="1">
    <source>
        <dbReference type="SAM" id="MobiDB-lite"/>
    </source>
</evidence>
<dbReference type="Pfam" id="PF00059">
    <property type="entry name" value="Lectin_C"/>
    <property type="match status" value="2"/>
</dbReference>
<dbReference type="Gene3D" id="3.10.100.10">
    <property type="entry name" value="Mannose-Binding Protein A, subunit A"/>
    <property type="match status" value="2"/>
</dbReference>
<dbReference type="PRINTS" id="PR01504">
    <property type="entry name" value="PNCREATITSAP"/>
</dbReference>
<feature type="chain" id="PRO_5029800129" description="C-type lectin domain-containing protein" evidence="2">
    <location>
        <begin position="18"/>
        <end position="505"/>
    </location>
</feature>
<gene>
    <name evidence="4" type="ORF">F7725_026083</name>
</gene>
<evidence type="ECO:0000313" key="5">
    <source>
        <dbReference type="Proteomes" id="UP000518266"/>
    </source>
</evidence>
<comment type="caution">
    <text evidence="4">The sequence shown here is derived from an EMBL/GenBank/DDBJ whole genome shotgun (WGS) entry which is preliminary data.</text>
</comment>
<evidence type="ECO:0000256" key="2">
    <source>
        <dbReference type="SAM" id="SignalP"/>
    </source>
</evidence>
<dbReference type="PROSITE" id="PS50041">
    <property type="entry name" value="C_TYPE_LECTIN_2"/>
    <property type="match status" value="2"/>
</dbReference>
<dbReference type="InterPro" id="IPR001304">
    <property type="entry name" value="C-type_lectin-like"/>
</dbReference>
<dbReference type="EMBL" id="JAAKFY010000027">
    <property type="protein sequence ID" value="KAF3832418.1"/>
    <property type="molecule type" value="Genomic_DNA"/>
</dbReference>
<feature type="region of interest" description="Disordered" evidence="1">
    <location>
        <begin position="431"/>
        <end position="466"/>
    </location>
</feature>
<dbReference type="Proteomes" id="UP000518266">
    <property type="component" value="Unassembled WGS sequence"/>
</dbReference>
<dbReference type="AlphaFoldDB" id="A0A7J5X7J3"/>
<dbReference type="InterPro" id="IPR050111">
    <property type="entry name" value="C-type_lectin/snaclec_domain"/>
</dbReference>
<evidence type="ECO:0000259" key="3">
    <source>
        <dbReference type="PROSITE" id="PS50041"/>
    </source>
</evidence>
<dbReference type="SMART" id="SM00034">
    <property type="entry name" value="CLECT"/>
    <property type="match status" value="2"/>
</dbReference>
<name>A0A7J5X7J3_DISMA</name>
<dbReference type="InterPro" id="IPR016187">
    <property type="entry name" value="CTDL_fold"/>
</dbReference>
<accession>A0A7J5X7J3</accession>
<dbReference type="InterPro" id="IPR016186">
    <property type="entry name" value="C-type_lectin-like/link_sf"/>
</dbReference>
<feature type="domain" description="C-type lectin" evidence="3">
    <location>
        <begin position="175"/>
        <end position="284"/>
    </location>
</feature>
<feature type="domain" description="C-type lectin" evidence="3">
    <location>
        <begin position="37"/>
        <end position="131"/>
    </location>
</feature>
<sequence>MLLFLFLLGLALGSVSPADDPQVKLERGSCPMFWYSFNNRCYKYIAADMNWADAELHCVSEGANLVSMHSQGEENFVKSLIKNYDPTEGNTWIGLSDIHKEGRWMWSDGSAVHFVSWNSGEPNNSGNEDCVGTNFDIIMLLFLFLLGLALGAVSPADDPQVKLERGSCPMFWYSFKNRCYKHIAADMNWADAELHCVSQGANLVSIHSQREENFVKSLIKNYNPTQGYTWIGLSDTQMEGRWMWSDGSAVNFVSWSSGEPNNNGNEDCVHTNFGFDHKWNDFSCYDSYPSGMILLLASMGEDFVLPLLDMRCPLWPSTLQHDGSTLTSLNKRVCCSRGCPPRMQKERLSSQDAEGEAFLPGCRRRGCPPRMQQGVTAEGMILLLSSMGEDFVLPLLDMRCPLWPSTLQHDGSTLTSLNKRVCCSRGFPPRMQKERLSSQDAEERLSSQDAAGRHSRGVLQERLSSQDAAGRQSRDCCSTTDLVQIPLYSCVCLCGCVHCNRMSTY</sequence>
<organism evidence="4 5">
    <name type="scientific">Dissostichus mawsoni</name>
    <name type="common">Antarctic cod</name>
    <dbReference type="NCBI Taxonomy" id="36200"/>
    <lineage>
        <taxon>Eukaryota</taxon>
        <taxon>Metazoa</taxon>
        <taxon>Chordata</taxon>
        <taxon>Craniata</taxon>
        <taxon>Vertebrata</taxon>
        <taxon>Euteleostomi</taxon>
        <taxon>Actinopterygii</taxon>
        <taxon>Neopterygii</taxon>
        <taxon>Teleostei</taxon>
        <taxon>Neoteleostei</taxon>
        <taxon>Acanthomorphata</taxon>
        <taxon>Eupercaria</taxon>
        <taxon>Perciformes</taxon>
        <taxon>Notothenioidei</taxon>
        <taxon>Nototheniidae</taxon>
        <taxon>Dissostichus</taxon>
    </lineage>
</organism>